<feature type="compositionally biased region" description="Low complexity" evidence="1">
    <location>
        <begin position="25"/>
        <end position="38"/>
    </location>
</feature>
<dbReference type="PANTHER" id="PTHR42957:SF2">
    <property type="entry name" value="HELICASE HERA CENTRAL DOMAIN-CONTAINING PROTEIN"/>
    <property type="match status" value="1"/>
</dbReference>
<dbReference type="OrthoDB" id="9758751at2"/>
<dbReference type="InterPro" id="IPR002789">
    <property type="entry name" value="HerA_central"/>
</dbReference>
<sequence>MSENGNGNGNGKPPRYPETQAPWEASSQRSASAPASRPLNGVSNPQGYSPTRGRTATLEEPPRQATAPENPGLTSRQPARPPPASPRTNEVLQRAPSTPAARLTATPAPVNTRPPDSNRRESPLLDPPSSRPAGPRANEPSPDPRQQPARARIIEALQRDASTTPPPAEARSNPTPPRPHDPPQRAPQPPATRPESRPPPTSARSNEVARQEPPSAEAPTPTAESRDNPVVRPTPPEALEELESLQLTVKPSSPEEEELMKAVAFTHFDTSSSEDNLITLLITREDLPQLASQTLVRIKSREDQRSYLGVVVRGPFAEPNAVPAGSTMAIGVVTQGKRMTYTFDYHGRAEVELLGEETGGGVLEPPRFRPRPQSPVFKLDDEESARVLGVGGELSMGMVVGYNKMEARIHPRDKAVLPRHTGIIGTTGGGKSTTVATLIHRAQTQGIATIIFDVEGEYTHVDRPTEHPAMLEALRRRGQRAEGVKDLHIHHLTGRSSLNPRHRNLRPFSLAFSSLSPYALAEILEMSDAQQERFLKAYDVTKMLLEDFNIFPTTPEEHRAALDVDELSTGYPRMTIQHVLDVVSAYLYSLSDEGRTETRSRSRSSRRDAEEAAPSEEPVPRGPTLYSEFRANPGRVMARVMAQTSRNEISWRALASKLHRLRRLNIFDVGNTPKVDYEAMLTPGRVSVIDLSDTDSPQLNNLVIADILRGLQETQEARYTRASARGQDVTPVLIVIEEAHEFLSASRISQMPVLFEQVARIAKRGRKRWLGLVFVTQLPQHLPQEVLGLLNNFIVHKITDSSVIARMQRAVGGIDESLWNRVSRLAPGQALVSFTQFTRPLMVAVDPAPVKRMLVE</sequence>
<evidence type="ECO:0000313" key="3">
    <source>
        <dbReference type="EMBL" id="AGC46282.1"/>
    </source>
</evidence>
<organism evidence="3 4">
    <name type="scientific">Myxococcus stipitatus (strain DSM 14675 / JCM 12634 / Mx s8)</name>
    <dbReference type="NCBI Taxonomy" id="1278073"/>
    <lineage>
        <taxon>Bacteria</taxon>
        <taxon>Pseudomonadati</taxon>
        <taxon>Myxococcota</taxon>
        <taxon>Myxococcia</taxon>
        <taxon>Myxococcales</taxon>
        <taxon>Cystobacterineae</taxon>
        <taxon>Myxococcaceae</taxon>
        <taxon>Myxococcus</taxon>
    </lineage>
</organism>
<feature type="region of interest" description="Disordered" evidence="1">
    <location>
        <begin position="594"/>
        <end position="626"/>
    </location>
</feature>
<dbReference type="RefSeq" id="WP_015350538.1">
    <property type="nucleotide sequence ID" value="NC_020126.1"/>
</dbReference>
<dbReference type="Pfam" id="PF01935">
    <property type="entry name" value="DUF87"/>
    <property type="match status" value="1"/>
</dbReference>
<feature type="domain" description="Helicase HerA central" evidence="2">
    <location>
        <begin position="397"/>
        <end position="709"/>
    </location>
</feature>
<accession>L7UFA8</accession>
<dbReference type="InterPro" id="IPR008571">
    <property type="entry name" value="HerA-like"/>
</dbReference>
<dbReference type="SUPFAM" id="SSF52540">
    <property type="entry name" value="P-loop containing nucleoside triphosphate hydrolases"/>
    <property type="match status" value="1"/>
</dbReference>
<feature type="compositionally biased region" description="Gly residues" evidence="1">
    <location>
        <begin position="1"/>
        <end position="10"/>
    </location>
</feature>
<dbReference type="InterPro" id="IPR027417">
    <property type="entry name" value="P-loop_NTPase"/>
</dbReference>
<dbReference type="eggNOG" id="COG0433">
    <property type="taxonomic scope" value="Bacteria"/>
</dbReference>
<feature type="compositionally biased region" description="Basic and acidic residues" evidence="1">
    <location>
        <begin position="594"/>
        <end position="610"/>
    </location>
</feature>
<dbReference type="KEGG" id="msd:MYSTI_04994"/>
<protein>
    <recommendedName>
        <fullName evidence="2">Helicase HerA central domain-containing protein</fullName>
    </recommendedName>
</protein>
<dbReference type="Gene3D" id="3.40.50.300">
    <property type="entry name" value="P-loop containing nucleotide triphosphate hydrolases"/>
    <property type="match status" value="2"/>
</dbReference>
<feature type="compositionally biased region" description="Polar residues" evidence="1">
    <location>
        <begin position="41"/>
        <end position="54"/>
    </location>
</feature>
<reference evidence="3 4" key="1">
    <citation type="journal article" date="2013" name="Genome Announc.">
        <title>Complete genome sequence of Myxococcus stipitatus strain DSM 14675, a fruiting myxobacterium.</title>
        <authorList>
            <person name="Huntley S."/>
            <person name="Kneip S."/>
            <person name="Treuner-Lange A."/>
            <person name="Sogaard-Andersen L."/>
        </authorList>
    </citation>
    <scope>NUCLEOTIDE SEQUENCE [LARGE SCALE GENOMIC DNA]</scope>
    <source>
        <strain evidence="4">DSM 14675 / JCM 12634 / Mx s8</strain>
    </source>
</reference>
<evidence type="ECO:0000256" key="1">
    <source>
        <dbReference type="SAM" id="MobiDB-lite"/>
    </source>
</evidence>
<feature type="region of interest" description="Disordered" evidence="1">
    <location>
        <begin position="1"/>
        <end position="234"/>
    </location>
</feature>
<dbReference type="PATRIC" id="fig|1278073.3.peg.5066"/>
<feature type="compositionally biased region" description="Pro residues" evidence="1">
    <location>
        <begin position="184"/>
        <end position="201"/>
    </location>
</feature>
<dbReference type="Proteomes" id="UP000011131">
    <property type="component" value="Chromosome"/>
</dbReference>
<evidence type="ECO:0000313" key="4">
    <source>
        <dbReference type="Proteomes" id="UP000011131"/>
    </source>
</evidence>
<keyword evidence="4" id="KW-1185">Reference proteome</keyword>
<proteinExistence type="predicted"/>
<dbReference type="PANTHER" id="PTHR42957">
    <property type="entry name" value="HELICASE MJ1565-RELATED"/>
    <property type="match status" value="1"/>
</dbReference>
<feature type="compositionally biased region" description="Low complexity" evidence="1">
    <location>
        <begin position="95"/>
        <end position="109"/>
    </location>
</feature>
<dbReference type="AlphaFoldDB" id="L7UFA8"/>
<dbReference type="STRING" id="1278073.MYSTI_04994"/>
<dbReference type="EMBL" id="CP004025">
    <property type="protein sequence ID" value="AGC46282.1"/>
    <property type="molecule type" value="Genomic_DNA"/>
</dbReference>
<dbReference type="HOGENOM" id="CLU_369521_0_0_7"/>
<name>L7UFA8_MYXSD</name>
<feature type="compositionally biased region" description="Low complexity" evidence="1">
    <location>
        <begin position="212"/>
        <end position="223"/>
    </location>
</feature>
<gene>
    <name evidence="3" type="ordered locus">MYSTI_04994</name>
</gene>
<evidence type="ECO:0000259" key="2">
    <source>
        <dbReference type="Pfam" id="PF01935"/>
    </source>
</evidence>